<evidence type="ECO:0000256" key="5">
    <source>
        <dbReference type="ARBA" id="ARBA00022833"/>
    </source>
</evidence>
<comment type="caution">
    <text evidence="10">The sequence shown here is derived from an EMBL/GenBank/DDBJ whole genome shotgun (WGS) entry which is preliminary data.</text>
</comment>
<feature type="compositionally biased region" description="Low complexity" evidence="8">
    <location>
        <begin position="983"/>
        <end position="1009"/>
    </location>
</feature>
<dbReference type="EMBL" id="MCFJ01000006">
    <property type="protein sequence ID" value="ORY65092.1"/>
    <property type="molecule type" value="Genomic_DNA"/>
</dbReference>
<dbReference type="PANTHER" id="PTHR40626:SF30">
    <property type="entry name" value="FINGER DOMAIN PROTEIN, PUTATIVE (AFU_ORTHOLOGUE AFUA_4G13600)-RELATED"/>
    <property type="match status" value="1"/>
</dbReference>
<evidence type="ECO:0000256" key="4">
    <source>
        <dbReference type="ARBA" id="ARBA00022771"/>
    </source>
</evidence>
<dbReference type="PROSITE" id="PS50157">
    <property type="entry name" value="ZINC_FINGER_C2H2_2"/>
    <property type="match status" value="1"/>
</dbReference>
<sequence length="1089" mass="117266">MADLKFIMDMNDGEPTSLVNKRDVAPLPPGANRGQDASASERGNPGDHSDDNRPTPATTSKRCGHSGRQFKSSAGTTSSSAAATTTTTTKPTSPSSTASTARPAPDRQPSNTSTEEMDPGYGGHGGSGSSSNTPMRPIGSPSGGELPIKLTPITGRVSRAKKGVPVHTCETCRPPKTFTRAEHLRRHQLSHQTPGFPCTYPGCGRAFHRADLLARHAARHEQEGEKTSSVGSGSRRTSVTSTDDGSVPRTKYIQHVPSSMGGSITSRGSVSGPSSEMNPGYGGGSTTYPPMGMQGSGGSTPMSPPQPQGRGDSYQLASSGPSQGNYTLSTQSQIPLISNQPPSLDNSPTAGNYSLGFQSPRTSSSFPHYVVTGGLQPHLPSLTIPDSNPPGLLAAHEISPWASSDSNFSTPSEVSHGRSWVRSFNSPTSDWPGTSLVTTYHQQSGASQDLQNPGTGLEGLTSATPFMVNAFSPTMHKSGFNPILDMPLSFSEENALLDHSSHPRHDAYNLVRSPTPPTASSSVQSAETLVSLAPALPDTTAMVGRYKDSAVLMGTLSNASFLTAHSLRRPVRNAIPDLIDVYWRRFDTLFPLIHRWSFGTAPTEVLRCAMAAMATQFLDGEEDRNKGTELHEFASQEAKRSPQWNVQIMQAILLCEFFARFRGKEASTRPSQPFQSIYARVANPPNPGDATTTTPTTTIPTNPFGSTPRRTTTKSRWNEWIEAESRRRLLAASFVLDVHTSMYHEQPLMHSFRSPCPPIPLTRASEELWAAPSPEAWEALLSAGSHSLEPVMLPEETITIDRINSAPPLDRAVFLASEVLRLPKRSIPSALEVSNDPDLTASDRIATLFPGSPIANTYLALHYTPLHDLLAISGESWIFTLKVLPAKKFQQHQRRLKQWSSGLHAAVAARYAARALVAFLDTTANVNYTIPMVAAQGEPSSSAVFTDEQPNHGWNTTNISDYWAMYVSALICWALSHYTTRNNNNSSSASAPASASTGGDNTNKKTTGNHSNAKQRRSEAEALEWLRTVADLRIEDILNPNVRGSRDEINSVITLVKRRLEFEAVGGGGRKSLLVDALGVLRNLEAGVN</sequence>
<organism evidence="10 11">
    <name type="scientific">Pseudomassariella vexata</name>
    <dbReference type="NCBI Taxonomy" id="1141098"/>
    <lineage>
        <taxon>Eukaryota</taxon>
        <taxon>Fungi</taxon>
        <taxon>Dikarya</taxon>
        <taxon>Ascomycota</taxon>
        <taxon>Pezizomycotina</taxon>
        <taxon>Sordariomycetes</taxon>
        <taxon>Xylariomycetidae</taxon>
        <taxon>Amphisphaeriales</taxon>
        <taxon>Pseudomassariaceae</taxon>
        <taxon>Pseudomassariella</taxon>
    </lineage>
</organism>
<dbReference type="Pfam" id="PF04082">
    <property type="entry name" value="Fungal_trans"/>
    <property type="match status" value="1"/>
</dbReference>
<dbReference type="CDD" id="cd12148">
    <property type="entry name" value="fungal_TF_MHR"/>
    <property type="match status" value="1"/>
</dbReference>
<dbReference type="STRING" id="1141098.A0A1Y2E0M9"/>
<feature type="region of interest" description="Disordered" evidence="8">
    <location>
        <begin position="983"/>
        <end position="1019"/>
    </location>
</feature>
<feature type="compositionally biased region" description="Low complexity" evidence="8">
    <location>
        <begin position="688"/>
        <end position="703"/>
    </location>
</feature>
<feature type="region of interest" description="Disordered" evidence="8">
    <location>
        <begin position="217"/>
        <end position="328"/>
    </location>
</feature>
<keyword evidence="11" id="KW-1185">Reference proteome</keyword>
<feature type="region of interest" description="Disordered" evidence="8">
    <location>
        <begin position="682"/>
        <end position="715"/>
    </location>
</feature>
<proteinExistence type="predicted"/>
<dbReference type="SUPFAM" id="SSF57667">
    <property type="entry name" value="beta-beta-alpha zinc fingers"/>
    <property type="match status" value="1"/>
</dbReference>
<evidence type="ECO:0000313" key="11">
    <source>
        <dbReference type="Proteomes" id="UP000193689"/>
    </source>
</evidence>
<evidence type="ECO:0000256" key="3">
    <source>
        <dbReference type="ARBA" id="ARBA00022737"/>
    </source>
</evidence>
<feature type="domain" description="C2H2-type" evidence="9">
    <location>
        <begin position="196"/>
        <end position="225"/>
    </location>
</feature>
<dbReference type="OrthoDB" id="6077919at2759"/>
<dbReference type="InterPro" id="IPR007219">
    <property type="entry name" value="XnlR_reg_dom"/>
</dbReference>
<dbReference type="SMART" id="SM00355">
    <property type="entry name" value="ZnF_C2H2"/>
    <property type="match status" value="2"/>
</dbReference>
<dbReference type="GO" id="GO:0006351">
    <property type="term" value="P:DNA-templated transcription"/>
    <property type="evidence" value="ECO:0007669"/>
    <property type="project" value="InterPro"/>
</dbReference>
<evidence type="ECO:0000256" key="1">
    <source>
        <dbReference type="ARBA" id="ARBA00004123"/>
    </source>
</evidence>
<dbReference type="GeneID" id="63770219"/>
<feature type="compositionally biased region" description="Low complexity" evidence="8">
    <location>
        <begin position="72"/>
        <end position="103"/>
    </location>
</feature>
<dbReference type="GO" id="GO:0005634">
    <property type="term" value="C:nucleus"/>
    <property type="evidence" value="ECO:0007669"/>
    <property type="project" value="UniProtKB-SubCell"/>
</dbReference>
<dbReference type="Gene3D" id="3.30.160.60">
    <property type="entry name" value="Classic Zinc Finger"/>
    <property type="match status" value="1"/>
</dbReference>
<reference evidence="10 11" key="1">
    <citation type="submission" date="2016-07" db="EMBL/GenBank/DDBJ databases">
        <title>Pervasive Adenine N6-methylation of Active Genes in Fungi.</title>
        <authorList>
            <consortium name="DOE Joint Genome Institute"/>
            <person name="Mondo S.J."/>
            <person name="Dannebaum R.O."/>
            <person name="Kuo R.C."/>
            <person name="Labutti K."/>
            <person name="Haridas S."/>
            <person name="Kuo A."/>
            <person name="Salamov A."/>
            <person name="Ahrendt S.R."/>
            <person name="Lipzen A."/>
            <person name="Sullivan W."/>
            <person name="Andreopoulos W.B."/>
            <person name="Clum A."/>
            <person name="Lindquist E."/>
            <person name="Daum C."/>
            <person name="Ramamoorthy G.K."/>
            <person name="Gryganskyi A."/>
            <person name="Culley D."/>
            <person name="Magnuson J.K."/>
            <person name="James T.Y."/>
            <person name="O'Malley M.A."/>
            <person name="Stajich J.E."/>
            <person name="Spatafora J.W."/>
            <person name="Visel A."/>
            <person name="Grigoriev I.V."/>
        </authorList>
    </citation>
    <scope>NUCLEOTIDE SEQUENCE [LARGE SCALE GENOMIC DNA]</scope>
    <source>
        <strain evidence="10 11">CBS 129021</strain>
    </source>
</reference>
<evidence type="ECO:0000256" key="2">
    <source>
        <dbReference type="ARBA" id="ARBA00022723"/>
    </source>
</evidence>
<keyword evidence="5" id="KW-0862">Zinc</keyword>
<evidence type="ECO:0000256" key="7">
    <source>
        <dbReference type="PROSITE-ProRule" id="PRU00042"/>
    </source>
</evidence>
<dbReference type="Proteomes" id="UP000193689">
    <property type="component" value="Unassembled WGS sequence"/>
</dbReference>
<keyword evidence="2" id="KW-0479">Metal-binding</keyword>
<feature type="compositionally biased region" description="Basic and acidic residues" evidence="8">
    <location>
        <begin position="44"/>
        <end position="53"/>
    </location>
</feature>
<keyword evidence="3" id="KW-0677">Repeat</keyword>
<gene>
    <name evidence="10" type="ORF">BCR38DRAFT_191230</name>
</gene>
<dbReference type="GO" id="GO:0000981">
    <property type="term" value="F:DNA-binding transcription factor activity, RNA polymerase II-specific"/>
    <property type="evidence" value="ECO:0007669"/>
    <property type="project" value="InterPro"/>
</dbReference>
<dbReference type="InterPro" id="IPR036236">
    <property type="entry name" value="Znf_C2H2_sf"/>
</dbReference>
<evidence type="ECO:0000256" key="8">
    <source>
        <dbReference type="SAM" id="MobiDB-lite"/>
    </source>
</evidence>
<feature type="compositionally biased region" description="Basic and acidic residues" evidence="8">
    <location>
        <begin position="217"/>
        <end position="226"/>
    </location>
</feature>
<dbReference type="AlphaFoldDB" id="A0A1Y2E0M9"/>
<protein>
    <recommendedName>
        <fullName evidence="9">C2H2-type domain-containing protein</fullName>
    </recommendedName>
</protein>
<evidence type="ECO:0000313" key="10">
    <source>
        <dbReference type="EMBL" id="ORY65092.1"/>
    </source>
</evidence>
<keyword evidence="6" id="KW-0539">Nucleus</keyword>
<dbReference type="InterPro" id="IPR051059">
    <property type="entry name" value="VerF-like"/>
</dbReference>
<feature type="compositionally biased region" description="Polar residues" evidence="8">
    <location>
        <begin position="256"/>
        <end position="277"/>
    </location>
</feature>
<accession>A0A1Y2E0M9</accession>
<dbReference type="GO" id="GO:0000978">
    <property type="term" value="F:RNA polymerase II cis-regulatory region sequence-specific DNA binding"/>
    <property type="evidence" value="ECO:0007669"/>
    <property type="project" value="InterPro"/>
</dbReference>
<name>A0A1Y2E0M9_9PEZI</name>
<feature type="region of interest" description="Disordered" evidence="8">
    <location>
        <begin position="1"/>
        <end position="149"/>
    </location>
</feature>
<dbReference type="GO" id="GO:0008270">
    <property type="term" value="F:zinc ion binding"/>
    <property type="evidence" value="ECO:0007669"/>
    <property type="project" value="UniProtKB-KW"/>
</dbReference>
<feature type="compositionally biased region" description="Polar residues" evidence="8">
    <location>
        <begin position="315"/>
        <end position="328"/>
    </location>
</feature>
<dbReference type="PROSITE" id="PS00028">
    <property type="entry name" value="ZINC_FINGER_C2H2_1"/>
    <property type="match status" value="1"/>
</dbReference>
<dbReference type="PANTHER" id="PTHR40626">
    <property type="entry name" value="MIP31509P"/>
    <property type="match status" value="1"/>
</dbReference>
<evidence type="ECO:0000259" key="9">
    <source>
        <dbReference type="PROSITE" id="PS50157"/>
    </source>
</evidence>
<dbReference type="GO" id="GO:0000785">
    <property type="term" value="C:chromatin"/>
    <property type="evidence" value="ECO:0007669"/>
    <property type="project" value="TreeGrafter"/>
</dbReference>
<keyword evidence="4 7" id="KW-0863">Zinc-finger</keyword>
<dbReference type="InParanoid" id="A0A1Y2E0M9"/>
<dbReference type="InterPro" id="IPR013087">
    <property type="entry name" value="Znf_C2H2_type"/>
</dbReference>
<comment type="subcellular location">
    <subcellularLocation>
        <location evidence="1">Nucleus</location>
    </subcellularLocation>
</comment>
<evidence type="ECO:0000256" key="6">
    <source>
        <dbReference type="ARBA" id="ARBA00023242"/>
    </source>
</evidence>
<dbReference type="RefSeq" id="XP_040716244.1">
    <property type="nucleotide sequence ID" value="XM_040854007.1"/>
</dbReference>
<feature type="compositionally biased region" description="Low complexity" evidence="8">
    <location>
        <begin position="227"/>
        <end position="247"/>
    </location>
</feature>